<keyword evidence="2" id="KW-1185">Reference proteome</keyword>
<organism evidence="1 2">
    <name type="scientific">Nocardia amamiensis</name>
    <dbReference type="NCBI Taxonomy" id="404578"/>
    <lineage>
        <taxon>Bacteria</taxon>
        <taxon>Bacillati</taxon>
        <taxon>Actinomycetota</taxon>
        <taxon>Actinomycetes</taxon>
        <taxon>Mycobacteriales</taxon>
        <taxon>Nocardiaceae</taxon>
        <taxon>Nocardia</taxon>
    </lineage>
</organism>
<dbReference type="RefSeq" id="WP_195130841.1">
    <property type="nucleotide sequence ID" value="NZ_JADLQX010000013.1"/>
</dbReference>
<sequence length="250" mass="26183">MTRAKTRGSADTVSPEARAAMAAQNITVSVLTRTFRDIAHTAADNLLVRSVTDARAMAEAARGLADSARTHSAAGECGIARMDADFAAALALAARDTATRAQKMAEAAIAYERRLTDENAATARFEEPLGPLDTYRPPLEMGTFDVNGGAGHIHDRFRTEPAFPTAVNDSVRRADVLEAIADDDAGRTRAAKARAAANALAASADDRARVRGKKITQIAQDTVSAAAEATRAAEDAAKAANDCKGTDGMK</sequence>
<evidence type="ECO:0000313" key="2">
    <source>
        <dbReference type="Proteomes" id="UP000702209"/>
    </source>
</evidence>
<dbReference type="Proteomes" id="UP000702209">
    <property type="component" value="Unassembled WGS sequence"/>
</dbReference>
<gene>
    <name evidence="1" type="ORF">IU459_18810</name>
</gene>
<accession>A0ABS0CTF6</accession>
<evidence type="ECO:0000313" key="1">
    <source>
        <dbReference type="EMBL" id="MBF6299576.1"/>
    </source>
</evidence>
<reference evidence="1 2" key="1">
    <citation type="submission" date="2020-10" db="EMBL/GenBank/DDBJ databases">
        <title>Identification of Nocardia species via Next-generation sequencing and recognition of intraspecies genetic diversity.</title>
        <authorList>
            <person name="Li P."/>
            <person name="Li P."/>
            <person name="Lu B."/>
        </authorList>
    </citation>
    <scope>NUCLEOTIDE SEQUENCE [LARGE SCALE GENOMIC DNA]</scope>
    <source>
        <strain evidence="1 2">BJ06-0157</strain>
    </source>
</reference>
<name>A0ABS0CTF6_9NOCA</name>
<comment type="caution">
    <text evidence="1">The sequence shown here is derived from an EMBL/GenBank/DDBJ whole genome shotgun (WGS) entry which is preliminary data.</text>
</comment>
<protein>
    <submittedName>
        <fullName evidence="1">Uncharacterized protein</fullName>
    </submittedName>
</protein>
<proteinExistence type="predicted"/>
<dbReference type="EMBL" id="JADLQX010000013">
    <property type="protein sequence ID" value="MBF6299576.1"/>
    <property type="molecule type" value="Genomic_DNA"/>
</dbReference>